<dbReference type="InterPro" id="IPR011333">
    <property type="entry name" value="SKP1/BTB/POZ_sf"/>
</dbReference>
<sequence length="254" mass="29197">MTDRDVKRRRLDFERPKAEVTIDEDGDLLLRVGSEGEDQERVTYRVDARTLARHSPVFKQMLFGGFKEARPAGGGDIDSWIVDLPEDDAIGFKLFLDIIHGWVAKVPVEPTSDVLAGLVLIAAKYDAIAILRPHAETWTQRLEADPSPFPGLVEYIKDGLRALYVNWEFGRANRFRAKFLFLIWRIRFDDEVWGVLVKPDQQIIDIYEHLDANGIIREWPWIVFVSPPFLLTFSFSCCLAKAMEKNDPAPPRWL</sequence>
<comment type="caution">
    <text evidence="1">The sequence shown here is derived from an EMBL/GenBank/DDBJ whole genome shotgun (WGS) entry which is preliminary data.</text>
</comment>
<dbReference type="SUPFAM" id="SSF54695">
    <property type="entry name" value="POZ domain"/>
    <property type="match status" value="1"/>
</dbReference>
<keyword evidence="2" id="KW-1185">Reference proteome</keyword>
<evidence type="ECO:0000313" key="2">
    <source>
        <dbReference type="Proteomes" id="UP000652219"/>
    </source>
</evidence>
<organism evidence="1 2">
    <name type="scientific">Colletotrichum sojae</name>
    <dbReference type="NCBI Taxonomy" id="2175907"/>
    <lineage>
        <taxon>Eukaryota</taxon>
        <taxon>Fungi</taxon>
        <taxon>Dikarya</taxon>
        <taxon>Ascomycota</taxon>
        <taxon>Pezizomycotina</taxon>
        <taxon>Sordariomycetes</taxon>
        <taxon>Hypocreomycetidae</taxon>
        <taxon>Glomerellales</taxon>
        <taxon>Glomerellaceae</taxon>
        <taxon>Colletotrichum</taxon>
        <taxon>Colletotrichum orchidearum species complex</taxon>
    </lineage>
</organism>
<dbReference type="Proteomes" id="UP000652219">
    <property type="component" value="Unassembled WGS sequence"/>
</dbReference>
<accession>A0A8H6J0Z3</accession>
<reference evidence="1 2" key="1">
    <citation type="journal article" date="2020" name="Phytopathology">
        <title>Genome Sequence Resources of Colletotrichum truncatum, C. plurivorum, C. musicola, and C. sojae: Four Species Pathogenic to Soybean (Glycine max).</title>
        <authorList>
            <person name="Rogerio F."/>
            <person name="Boufleur T.R."/>
            <person name="Ciampi-Guillardi M."/>
            <person name="Sukno S.A."/>
            <person name="Thon M.R."/>
            <person name="Massola Junior N.S."/>
            <person name="Baroncelli R."/>
        </authorList>
    </citation>
    <scope>NUCLEOTIDE SEQUENCE [LARGE SCALE GENOMIC DNA]</scope>
    <source>
        <strain evidence="1 2">LFN0009</strain>
    </source>
</reference>
<dbReference type="EMBL" id="WIGN01000207">
    <property type="protein sequence ID" value="KAF6804507.1"/>
    <property type="molecule type" value="Genomic_DNA"/>
</dbReference>
<name>A0A8H6J0Z3_9PEZI</name>
<evidence type="ECO:0008006" key="3">
    <source>
        <dbReference type="Google" id="ProtNLM"/>
    </source>
</evidence>
<dbReference type="AlphaFoldDB" id="A0A8H6J0Z3"/>
<proteinExistence type="predicted"/>
<gene>
    <name evidence="1" type="ORF">CSOJ01_10167</name>
</gene>
<protein>
    <recommendedName>
        <fullName evidence="3">BTB domain-containing protein</fullName>
    </recommendedName>
</protein>
<dbReference type="Gene3D" id="3.30.710.10">
    <property type="entry name" value="Potassium Channel Kv1.1, Chain A"/>
    <property type="match status" value="1"/>
</dbReference>
<evidence type="ECO:0000313" key="1">
    <source>
        <dbReference type="EMBL" id="KAF6804507.1"/>
    </source>
</evidence>